<dbReference type="InterPro" id="IPR001810">
    <property type="entry name" value="F-box_dom"/>
</dbReference>
<gene>
    <name evidence="2" type="ORF">IZO911_LOCUS3836</name>
    <name evidence="3" type="ORF">KXQ929_LOCUS9618</name>
</gene>
<dbReference type="InterPro" id="IPR032675">
    <property type="entry name" value="LRR_dom_sf"/>
</dbReference>
<dbReference type="EMBL" id="CAJOBB010000442">
    <property type="protein sequence ID" value="CAF3680214.1"/>
    <property type="molecule type" value="Genomic_DNA"/>
</dbReference>
<sequence>MATYFDRLPVEILHMIFEFMSNSDVLWSFYNISPYLNAVLNHHHWHTLNFQSISKSRFDFICNHLELQRIISLTLSNDIKTPGQIQLFFSQFNLRDFINLHSLTLLSITYEEIYPILSDLSKLKHLTSLITTCRSSEPLLIGQTLTQLKSLKNLSISYGDIFDHNVTFPLHNLTILDAGTCNFLELRRLQWIVPSLVSLKIILEANHQLQLVSDTNGWSCLKRLNLTLKGEKTTFDEMQTFLYRFHNLTHLTLNIRGSVNEIANGYHWEKCSTIASLKKFDFIFEFELSSANSTQVMDEIFTSFSTPFWRDIKKWYVAITSHNVYTISCFDDQLFVSSTSSPLTTSPDDSWFYSKVKRIEIDKNTSIINLHHFHKLERLDLLEEKLFLSTSHMNKFAFLRHLSFHQCISNTILNEILTYNPNINHLTLSQIDFNQLLPLKTIHYLYLEDSIKITNRTQIKELHRIFPSIKQLSIYLNSIQLICQIINDFHQLENIIFHFYTIIKPISYQWLKNNTRLNKNSCSFTYQNESQEILLWINNSMTSTIHSEGELSINLNVVQERRSNQCLLQ</sequence>
<dbReference type="AlphaFoldDB" id="A0A813P0U9"/>
<reference evidence="2" key="1">
    <citation type="submission" date="2021-02" db="EMBL/GenBank/DDBJ databases">
        <authorList>
            <person name="Nowell W R."/>
        </authorList>
    </citation>
    <scope>NUCLEOTIDE SEQUENCE</scope>
</reference>
<dbReference type="Proteomes" id="UP000663868">
    <property type="component" value="Unassembled WGS sequence"/>
</dbReference>
<dbReference type="PROSITE" id="PS50181">
    <property type="entry name" value="FBOX"/>
    <property type="match status" value="1"/>
</dbReference>
<dbReference type="Gene3D" id="3.80.10.10">
    <property type="entry name" value="Ribonuclease Inhibitor"/>
    <property type="match status" value="1"/>
</dbReference>
<evidence type="ECO:0000313" key="3">
    <source>
        <dbReference type="EMBL" id="CAF3680214.1"/>
    </source>
</evidence>
<evidence type="ECO:0000313" key="2">
    <source>
        <dbReference type="EMBL" id="CAF0745966.1"/>
    </source>
</evidence>
<dbReference type="Proteomes" id="UP000663860">
    <property type="component" value="Unassembled WGS sequence"/>
</dbReference>
<accession>A0A813P0U9</accession>
<organism evidence="2 4">
    <name type="scientific">Adineta steineri</name>
    <dbReference type="NCBI Taxonomy" id="433720"/>
    <lineage>
        <taxon>Eukaryota</taxon>
        <taxon>Metazoa</taxon>
        <taxon>Spiralia</taxon>
        <taxon>Gnathifera</taxon>
        <taxon>Rotifera</taxon>
        <taxon>Eurotatoria</taxon>
        <taxon>Bdelloidea</taxon>
        <taxon>Adinetida</taxon>
        <taxon>Adinetidae</taxon>
        <taxon>Adineta</taxon>
    </lineage>
</organism>
<evidence type="ECO:0000259" key="1">
    <source>
        <dbReference type="PROSITE" id="PS50181"/>
    </source>
</evidence>
<name>A0A813P0U9_9BILA</name>
<feature type="domain" description="F-box" evidence="1">
    <location>
        <begin position="2"/>
        <end position="48"/>
    </location>
</feature>
<dbReference type="EMBL" id="CAJNOE010000020">
    <property type="protein sequence ID" value="CAF0745966.1"/>
    <property type="molecule type" value="Genomic_DNA"/>
</dbReference>
<dbReference type="SUPFAM" id="SSF52058">
    <property type="entry name" value="L domain-like"/>
    <property type="match status" value="1"/>
</dbReference>
<protein>
    <recommendedName>
        <fullName evidence="1">F-box domain-containing protein</fullName>
    </recommendedName>
</protein>
<comment type="caution">
    <text evidence="2">The sequence shown here is derived from an EMBL/GenBank/DDBJ whole genome shotgun (WGS) entry which is preliminary data.</text>
</comment>
<evidence type="ECO:0000313" key="4">
    <source>
        <dbReference type="Proteomes" id="UP000663860"/>
    </source>
</evidence>
<proteinExistence type="predicted"/>